<accession>A0ACC1MIJ8</accession>
<dbReference type="EMBL" id="JANJQO010002615">
    <property type="protein sequence ID" value="KAJ2966469.1"/>
    <property type="molecule type" value="Genomic_DNA"/>
</dbReference>
<name>A0ACC1MIJ8_9HYPO</name>
<evidence type="ECO:0000313" key="1">
    <source>
        <dbReference type="EMBL" id="KAJ2966469.1"/>
    </source>
</evidence>
<keyword evidence="2" id="KW-1185">Reference proteome</keyword>
<sequence>MPGYYIWINGFPGVGKLTVATALQGLLPGSRLIDNHALIDQVKLPRDHPDYSAERIRVRDAMYASVVHPATNEESACGSREEQLAQTLIFTDCFTRGETGCEWSQWHQIAAAKADRPFLPIYLACEREENLKRVVRPQRQETSSGKLVDADMVAGFLDRLEIFKFPGGLGIDIDTTELAPEETARRILKAMKAHQEQTVQNKADT</sequence>
<gene>
    <name evidence="1" type="ORF">NQ176_g10138</name>
</gene>
<organism evidence="1 2">
    <name type="scientific">Zarea fungicola</name>
    <dbReference type="NCBI Taxonomy" id="93591"/>
    <lineage>
        <taxon>Eukaryota</taxon>
        <taxon>Fungi</taxon>
        <taxon>Dikarya</taxon>
        <taxon>Ascomycota</taxon>
        <taxon>Pezizomycotina</taxon>
        <taxon>Sordariomycetes</taxon>
        <taxon>Hypocreomycetidae</taxon>
        <taxon>Hypocreales</taxon>
        <taxon>Cordycipitaceae</taxon>
        <taxon>Zarea</taxon>
    </lineage>
</organism>
<reference evidence="1" key="1">
    <citation type="submission" date="2022-08" db="EMBL/GenBank/DDBJ databases">
        <title>Genome Sequence of Lecanicillium fungicola.</title>
        <authorList>
            <person name="Buettner E."/>
        </authorList>
    </citation>
    <scope>NUCLEOTIDE SEQUENCE</scope>
    <source>
        <strain evidence="1">Babe33</strain>
    </source>
</reference>
<comment type="caution">
    <text evidence="1">The sequence shown here is derived from an EMBL/GenBank/DDBJ whole genome shotgun (WGS) entry which is preliminary data.</text>
</comment>
<proteinExistence type="predicted"/>
<evidence type="ECO:0000313" key="2">
    <source>
        <dbReference type="Proteomes" id="UP001143910"/>
    </source>
</evidence>
<dbReference type="Proteomes" id="UP001143910">
    <property type="component" value="Unassembled WGS sequence"/>
</dbReference>
<protein>
    <submittedName>
        <fullName evidence="1">Uncharacterized protein</fullName>
    </submittedName>
</protein>